<reference evidence="2 3" key="1">
    <citation type="submission" date="2014-11" db="EMBL/GenBank/DDBJ databases">
        <authorList>
            <person name="Zhu J."/>
            <person name="Qi W."/>
            <person name="Song R."/>
        </authorList>
    </citation>
    <scope>NUCLEOTIDE SEQUENCE [LARGE SCALE GENOMIC DNA]</scope>
</reference>
<gene>
    <name evidence="2" type="ORF">Vbra_8932</name>
</gene>
<keyword evidence="3" id="KW-1185">Reference proteome</keyword>
<evidence type="ECO:0000256" key="1">
    <source>
        <dbReference type="SAM" id="MobiDB-lite"/>
    </source>
</evidence>
<feature type="region of interest" description="Disordered" evidence="1">
    <location>
        <begin position="695"/>
        <end position="715"/>
    </location>
</feature>
<dbReference type="Proteomes" id="UP000041254">
    <property type="component" value="Unassembled WGS sequence"/>
</dbReference>
<feature type="region of interest" description="Disordered" evidence="1">
    <location>
        <begin position="608"/>
        <end position="662"/>
    </location>
</feature>
<feature type="region of interest" description="Disordered" evidence="1">
    <location>
        <begin position="540"/>
        <end position="577"/>
    </location>
</feature>
<feature type="compositionally biased region" description="Low complexity" evidence="1">
    <location>
        <begin position="613"/>
        <end position="624"/>
    </location>
</feature>
<evidence type="ECO:0000313" key="3">
    <source>
        <dbReference type="Proteomes" id="UP000041254"/>
    </source>
</evidence>
<feature type="compositionally biased region" description="Low complexity" evidence="1">
    <location>
        <begin position="766"/>
        <end position="786"/>
    </location>
</feature>
<organism evidence="2 3">
    <name type="scientific">Vitrella brassicaformis (strain CCMP3155)</name>
    <dbReference type="NCBI Taxonomy" id="1169540"/>
    <lineage>
        <taxon>Eukaryota</taxon>
        <taxon>Sar</taxon>
        <taxon>Alveolata</taxon>
        <taxon>Colpodellida</taxon>
        <taxon>Vitrellaceae</taxon>
        <taxon>Vitrella</taxon>
    </lineage>
</organism>
<dbReference type="AlphaFoldDB" id="A0A0G4FAL1"/>
<dbReference type="EMBL" id="CDMY01000397">
    <property type="protein sequence ID" value="CEM09931.1"/>
    <property type="molecule type" value="Genomic_DNA"/>
</dbReference>
<proteinExistence type="predicted"/>
<protein>
    <submittedName>
        <fullName evidence="2">Uncharacterized protein</fullName>
    </submittedName>
</protein>
<feature type="region of interest" description="Disordered" evidence="1">
    <location>
        <begin position="759"/>
        <end position="787"/>
    </location>
</feature>
<sequence>MSASVASGSSSAAQPHTARLFIDDITEPYRVKFLAEGAMGSAWLLDADISPVVFKVFPFSRELEAKLEAEHLDKAEKGGLERGGGSEAWTPFVRPFCDEALQGTLVRTGSSEQRVHIVIMEHLGTGWQSITTLLRTCNLRSLRTRLLQRSIQVGAVLTALRKLLAIHILSGRARKRAVKELRLLGTDHAVSDYYFLNSALLALTIPRLQKDKVTTSMLPSGAPPSAVYIDLVNVLLLKTPDDRTRPVAFMPFALATRRAIKQLPAGKAGEEAPETGVASLWQWKADNRGLGPDDTARRSMFEGLYAQLEGFLAACESAGRVVKEGERAVGIILDGEKVAVFHFGLEIQHGLLGMDLIQFMTSTRPEGDAFDDSELETAYWKRLMLDWPHTLQQMCTDHGIGRMEPRGDGLILHDTPAAQAFPILGNIVEYVQGVLGEVSLTALHLLPDSRCDLDNMLEPLMKALHVINSPQVDSLVLNPSPAESLQLPTGAKRLILTPKEKDDWNKMLKTRPAAPSGAATFQKIIKGRLSGVDGVPAAAAAAASPSSSEDSRSVKPPADEPPPAEAPSRMSDSRPDGAALPLAAAASSAVSVAAKAVEQTTPRLVEAGRLELQEQQPQPETEGGTATGDRQASDHPHLPPTLPPLSIAPPPSLHEGAPTLSSAAAATAAPAVVSPQAVAPEGAGGGNLRTTAVRIPSQQQQQQQEGGGTSETSTDEGLFLPLYQDFLQQLRNVSASDLSEESHQAQMAVLRDRLQHLTHQDNQQQAPVGSAAVSAPAAGGPSTSSSRVVNLPVSAATPGPAHDYLMPNIASHFYPQPPPILPPHPSLFAAQPSPPAAPPHLIALPHPGTGRFGSASPGPPLVLTSPHRPAPAPAHVNQQPPPVQQYHVHHGATANTAGRTDGVMWPWAAGGSRAAQGEGSRQRG</sequence>
<dbReference type="InParanoid" id="A0A0G4FAL1"/>
<accession>A0A0G4FAL1</accession>
<name>A0A0G4FAL1_VITBC</name>
<feature type="compositionally biased region" description="Pro residues" evidence="1">
    <location>
        <begin position="638"/>
        <end position="652"/>
    </location>
</feature>
<evidence type="ECO:0000313" key="2">
    <source>
        <dbReference type="EMBL" id="CEM09931.1"/>
    </source>
</evidence>
<dbReference type="VEuPathDB" id="CryptoDB:Vbra_8932"/>